<dbReference type="OrthoDB" id="1773at2759"/>
<dbReference type="STRING" id="765915.A0A1Y2I5M5"/>
<dbReference type="GO" id="GO:0006107">
    <property type="term" value="P:oxaloacetate metabolic process"/>
    <property type="evidence" value="ECO:0007669"/>
    <property type="project" value="TreeGrafter"/>
</dbReference>
<evidence type="ECO:0000256" key="2">
    <source>
        <dbReference type="ARBA" id="ARBA00022723"/>
    </source>
</evidence>
<evidence type="ECO:0000256" key="3">
    <source>
        <dbReference type="ARBA" id="ARBA00022842"/>
    </source>
</evidence>
<dbReference type="AlphaFoldDB" id="A0A1Y2I5M5"/>
<organism evidence="6 7">
    <name type="scientific">Catenaria anguillulae PL171</name>
    <dbReference type="NCBI Taxonomy" id="765915"/>
    <lineage>
        <taxon>Eukaryota</taxon>
        <taxon>Fungi</taxon>
        <taxon>Fungi incertae sedis</taxon>
        <taxon>Blastocladiomycota</taxon>
        <taxon>Blastocladiomycetes</taxon>
        <taxon>Blastocladiales</taxon>
        <taxon>Catenariaceae</taxon>
        <taxon>Catenaria</taxon>
    </lineage>
</organism>
<evidence type="ECO:0000313" key="6">
    <source>
        <dbReference type="EMBL" id="ORZ41351.1"/>
    </source>
</evidence>
<feature type="compositionally biased region" description="Polar residues" evidence="4">
    <location>
        <begin position="53"/>
        <end position="70"/>
    </location>
</feature>
<dbReference type="GO" id="GO:0000287">
    <property type="term" value="F:magnesium ion binding"/>
    <property type="evidence" value="ECO:0007669"/>
    <property type="project" value="TreeGrafter"/>
</dbReference>
<comment type="cofactor">
    <cofactor evidence="1">
        <name>Mg(2+)</name>
        <dbReference type="ChEBI" id="CHEBI:18420"/>
    </cofactor>
</comment>
<keyword evidence="6" id="KW-0808">Transferase</keyword>
<gene>
    <name evidence="6" type="ORF">BCR44DRAFT_1494861</name>
</gene>
<feature type="domain" description="HpcH/HpaI aldolase/citrate lyase" evidence="5">
    <location>
        <begin position="107"/>
        <end position="325"/>
    </location>
</feature>
<dbReference type="PANTHER" id="PTHR32308">
    <property type="entry name" value="LYASE BETA SUBUNIT, PUTATIVE (AFU_ORTHOLOGUE AFUA_4G13030)-RELATED"/>
    <property type="match status" value="1"/>
</dbReference>
<dbReference type="InterPro" id="IPR005000">
    <property type="entry name" value="Aldolase/citrate-lyase_domain"/>
</dbReference>
<evidence type="ECO:0000256" key="4">
    <source>
        <dbReference type="SAM" id="MobiDB-lite"/>
    </source>
</evidence>
<protein>
    <submittedName>
        <fullName evidence="6">Pyruvate/Phosphoenolpyruvate kinase-like domain-containing protein</fullName>
    </submittedName>
</protein>
<dbReference type="InterPro" id="IPR015813">
    <property type="entry name" value="Pyrv/PenolPyrv_kinase-like_dom"/>
</dbReference>
<evidence type="ECO:0000259" key="5">
    <source>
        <dbReference type="Pfam" id="PF03328"/>
    </source>
</evidence>
<feature type="region of interest" description="Disordered" evidence="4">
    <location>
        <begin position="49"/>
        <end position="97"/>
    </location>
</feature>
<name>A0A1Y2I5M5_9FUNG</name>
<proteinExistence type="predicted"/>
<keyword evidence="3" id="KW-0460">Magnesium</keyword>
<keyword evidence="7" id="KW-1185">Reference proteome</keyword>
<keyword evidence="2" id="KW-0479">Metal-binding</keyword>
<evidence type="ECO:0000256" key="1">
    <source>
        <dbReference type="ARBA" id="ARBA00001946"/>
    </source>
</evidence>
<dbReference type="GO" id="GO:0016301">
    <property type="term" value="F:kinase activity"/>
    <property type="evidence" value="ECO:0007669"/>
    <property type="project" value="UniProtKB-KW"/>
</dbReference>
<dbReference type="Proteomes" id="UP000193411">
    <property type="component" value="Unassembled WGS sequence"/>
</dbReference>
<evidence type="ECO:0000313" key="7">
    <source>
        <dbReference type="Proteomes" id="UP000193411"/>
    </source>
</evidence>
<keyword evidence="6" id="KW-0670">Pyruvate</keyword>
<reference evidence="6 7" key="1">
    <citation type="submission" date="2016-07" db="EMBL/GenBank/DDBJ databases">
        <title>Pervasive Adenine N6-methylation of Active Genes in Fungi.</title>
        <authorList>
            <consortium name="DOE Joint Genome Institute"/>
            <person name="Mondo S.J."/>
            <person name="Dannebaum R.O."/>
            <person name="Kuo R.C."/>
            <person name="Labutti K."/>
            <person name="Haridas S."/>
            <person name="Kuo A."/>
            <person name="Salamov A."/>
            <person name="Ahrendt S.R."/>
            <person name="Lipzen A."/>
            <person name="Sullivan W."/>
            <person name="Andreopoulos W.B."/>
            <person name="Clum A."/>
            <person name="Lindquist E."/>
            <person name="Daum C."/>
            <person name="Ramamoorthy G.K."/>
            <person name="Gryganskyi A."/>
            <person name="Culley D."/>
            <person name="Magnuson J.K."/>
            <person name="James T.Y."/>
            <person name="O'Malley M.A."/>
            <person name="Stajich J.E."/>
            <person name="Spatafora J.W."/>
            <person name="Visel A."/>
            <person name="Grigoriev I.V."/>
        </authorList>
    </citation>
    <scope>NUCLEOTIDE SEQUENCE [LARGE SCALE GENOMIC DNA]</scope>
    <source>
        <strain evidence="6 7">PL171</strain>
    </source>
</reference>
<feature type="compositionally biased region" description="Low complexity" evidence="4">
    <location>
        <begin position="71"/>
        <end position="97"/>
    </location>
</feature>
<keyword evidence="6" id="KW-0418">Kinase</keyword>
<accession>A0A1Y2I5M5</accession>
<dbReference type="Gene3D" id="3.20.20.60">
    <property type="entry name" value="Phosphoenolpyruvate-binding domains"/>
    <property type="match status" value="1"/>
</dbReference>
<dbReference type="PANTHER" id="PTHR32308:SF0">
    <property type="entry name" value="HPCH_HPAI ALDOLASE_CITRATE LYASE DOMAIN-CONTAINING PROTEIN"/>
    <property type="match status" value="1"/>
</dbReference>
<dbReference type="EMBL" id="MCFL01000001">
    <property type="protein sequence ID" value="ORZ41351.1"/>
    <property type="molecule type" value="Genomic_DNA"/>
</dbReference>
<dbReference type="Pfam" id="PF03328">
    <property type="entry name" value="HpcH_HpaI"/>
    <property type="match status" value="1"/>
</dbReference>
<sequence>MIRSISTIRPVAVSAVFKRAAVPALSQVNATTSAPLIGRAIVGVPESRAHFSSAPTGSPSGANNTASSSTGQPNASPQSSSPGQPGAATAATLTPASLLSRPERVRRSLFNVPGSDERKMAKAKTLGADSIVFDLEDGVPMDRKGSARQLVFDALESFDLGHRERAVRINAVGSGLEVDDLNVILHSTRLQCIVIPKVNTASDVQFVDRMIDSIAPESNRPNIRLIACIESAMGLLNLREIASSSPRLDALVYASEDLCADMGMVRTASRLELLYSRSAVVTAACAYGLQAIDLVCIDYKDHDVLSEECREGRQMGFTGKQAIHPGQIDGIQKHFSPTEAEVQRATKIVEGYREYVAKGKGALCLRVR</sequence>
<dbReference type="InterPro" id="IPR040442">
    <property type="entry name" value="Pyrv_kinase-like_dom_sf"/>
</dbReference>
<comment type="caution">
    <text evidence="6">The sequence shown here is derived from an EMBL/GenBank/DDBJ whole genome shotgun (WGS) entry which is preliminary data.</text>
</comment>
<dbReference type="SUPFAM" id="SSF51621">
    <property type="entry name" value="Phosphoenolpyruvate/pyruvate domain"/>
    <property type="match status" value="1"/>
</dbReference>